<evidence type="ECO:0000313" key="2">
    <source>
        <dbReference type="EMBL" id="MFB9070548.1"/>
    </source>
</evidence>
<proteinExistence type="predicted"/>
<reference evidence="2 3" key="1">
    <citation type="submission" date="2024-09" db="EMBL/GenBank/DDBJ databases">
        <authorList>
            <person name="Sun Q."/>
            <person name="Mori K."/>
        </authorList>
    </citation>
    <scope>NUCLEOTIDE SEQUENCE [LARGE SCALE GENOMIC DNA]</scope>
    <source>
        <strain evidence="2 3">CCM 7609</strain>
    </source>
</reference>
<protein>
    <submittedName>
        <fullName evidence="2">Uncharacterized protein</fullName>
    </submittedName>
</protein>
<dbReference type="EMBL" id="JBHMFI010000001">
    <property type="protein sequence ID" value="MFB9070548.1"/>
    <property type="molecule type" value="Genomic_DNA"/>
</dbReference>
<evidence type="ECO:0000256" key="1">
    <source>
        <dbReference type="SAM" id="MobiDB-lite"/>
    </source>
</evidence>
<gene>
    <name evidence="2" type="ORF">ACFFX0_04840</name>
</gene>
<comment type="caution">
    <text evidence="2">The sequence shown here is derived from an EMBL/GenBank/DDBJ whole genome shotgun (WGS) entry which is preliminary data.</text>
</comment>
<sequence>MSEASTCSAPATPLCGPWSWKCPRPSSPTPSITATKSPTNTAATRAPPSPTTSTTAAPISDLGLPA</sequence>
<organism evidence="2 3">
    <name type="scientific">Citricoccus parietis</name>
    <dbReference type="NCBI Taxonomy" id="592307"/>
    <lineage>
        <taxon>Bacteria</taxon>
        <taxon>Bacillati</taxon>
        <taxon>Actinomycetota</taxon>
        <taxon>Actinomycetes</taxon>
        <taxon>Micrococcales</taxon>
        <taxon>Micrococcaceae</taxon>
        <taxon>Citricoccus</taxon>
    </lineage>
</organism>
<feature type="compositionally biased region" description="Low complexity" evidence="1">
    <location>
        <begin position="37"/>
        <end position="58"/>
    </location>
</feature>
<dbReference type="Proteomes" id="UP001589575">
    <property type="component" value="Unassembled WGS sequence"/>
</dbReference>
<keyword evidence="3" id="KW-1185">Reference proteome</keyword>
<accession>A0ABV5FV43</accession>
<name>A0ABV5FV43_9MICC</name>
<feature type="region of interest" description="Disordered" evidence="1">
    <location>
        <begin position="1"/>
        <end position="66"/>
    </location>
</feature>
<evidence type="ECO:0000313" key="3">
    <source>
        <dbReference type="Proteomes" id="UP001589575"/>
    </source>
</evidence>